<dbReference type="CDD" id="cd22934">
    <property type="entry name" value="HFD_TADA1"/>
    <property type="match status" value="1"/>
</dbReference>
<comment type="caution">
    <text evidence="7">The sequence shown here is derived from an EMBL/GenBank/DDBJ whole genome shotgun (WGS) entry which is preliminary data.</text>
</comment>
<dbReference type="EMBL" id="CAHIKZ030004929">
    <property type="protein sequence ID" value="CAE1317374.1"/>
    <property type="molecule type" value="Genomic_DNA"/>
</dbReference>
<evidence type="ECO:0000256" key="6">
    <source>
        <dbReference type="SAM" id="MobiDB-lite"/>
    </source>
</evidence>
<evidence type="ECO:0000256" key="4">
    <source>
        <dbReference type="ARBA" id="ARBA00023163"/>
    </source>
</evidence>
<evidence type="ECO:0000256" key="1">
    <source>
        <dbReference type="ARBA" id="ARBA00004123"/>
    </source>
</evidence>
<organism evidence="7 8">
    <name type="scientific">Acanthosepion pharaonis</name>
    <name type="common">Pharaoh cuttlefish</name>
    <name type="synonym">Sepia pharaonis</name>
    <dbReference type="NCBI Taxonomy" id="158019"/>
    <lineage>
        <taxon>Eukaryota</taxon>
        <taxon>Metazoa</taxon>
        <taxon>Spiralia</taxon>
        <taxon>Lophotrochozoa</taxon>
        <taxon>Mollusca</taxon>
        <taxon>Cephalopoda</taxon>
        <taxon>Coleoidea</taxon>
        <taxon>Decapodiformes</taxon>
        <taxon>Sepiida</taxon>
        <taxon>Sepiina</taxon>
        <taxon>Sepiidae</taxon>
        <taxon>Acanthosepion</taxon>
    </lineage>
</organism>
<dbReference type="PANTHER" id="PTHR21277">
    <property type="entry name" value="TRANSCRIPTIONAL ADAPTER 1"/>
    <property type="match status" value="1"/>
</dbReference>
<comment type="subcellular location">
    <subcellularLocation>
        <location evidence="1">Nucleus</location>
    </subcellularLocation>
</comment>
<evidence type="ECO:0000313" key="8">
    <source>
        <dbReference type="Proteomes" id="UP000597762"/>
    </source>
</evidence>
<dbReference type="GO" id="GO:0000124">
    <property type="term" value="C:SAGA complex"/>
    <property type="evidence" value="ECO:0007669"/>
    <property type="project" value="TreeGrafter"/>
</dbReference>
<sequence length="339" mass="38452">MAVPIPIDVNVTKKDLTEALGDSITLYQQSLKSWFRQKMSKEEFDLEARKILKADMVHLHNRFLLAILAKCQVLSNTAVTTEKAPSASNSSPKQKPTKQKKKAVTAASRNNYTQKFVPVNPLSYAPLVSPRSLEDDINVGFASREATLPDISMVHGRMYVCAWENGLDDVAENAVKFVMTAVESQLKNIIVKVLGRKSGYRVREKRFKHSIGCDVPNPYLQRSYLKVNYLCDSNTTEISNSEEAAEMEAVQQLASIPMNKRVRIDQGPITLFHLLDALQLYKNVIPSHSVYVPAVEKTIHKLRHPTHEELEQDVIYQQEMNLKQQLAQQQHQMQLQLVL</sequence>
<dbReference type="OrthoDB" id="10264870at2759"/>
<comment type="similarity">
    <text evidence="2">Belongs to the TADA1 family.</text>
</comment>
<evidence type="ECO:0000256" key="5">
    <source>
        <dbReference type="ARBA" id="ARBA00023242"/>
    </source>
</evidence>
<protein>
    <submittedName>
        <fullName evidence="7">TADA1</fullName>
    </submittedName>
</protein>
<dbReference type="GO" id="GO:0006357">
    <property type="term" value="P:regulation of transcription by RNA polymerase II"/>
    <property type="evidence" value="ECO:0007669"/>
    <property type="project" value="TreeGrafter"/>
</dbReference>
<dbReference type="GO" id="GO:0003713">
    <property type="term" value="F:transcription coactivator activity"/>
    <property type="evidence" value="ECO:0007669"/>
    <property type="project" value="TreeGrafter"/>
</dbReference>
<evidence type="ECO:0000256" key="3">
    <source>
        <dbReference type="ARBA" id="ARBA00023015"/>
    </source>
</evidence>
<name>A0A812E792_ACAPH</name>
<dbReference type="Pfam" id="PF12767">
    <property type="entry name" value="SAGA-Tad1"/>
    <property type="match status" value="1"/>
</dbReference>
<feature type="region of interest" description="Disordered" evidence="6">
    <location>
        <begin position="81"/>
        <end position="105"/>
    </location>
</feature>
<evidence type="ECO:0000256" key="2">
    <source>
        <dbReference type="ARBA" id="ARBA00010314"/>
    </source>
</evidence>
<dbReference type="Proteomes" id="UP000597762">
    <property type="component" value="Unassembled WGS sequence"/>
</dbReference>
<proteinExistence type="inferred from homology"/>
<dbReference type="PANTHER" id="PTHR21277:SF5">
    <property type="entry name" value="TRANSCRIPTIONAL ADAPTER 1"/>
    <property type="match status" value="1"/>
</dbReference>
<keyword evidence="3" id="KW-0805">Transcription regulation</keyword>
<reference evidence="7" key="1">
    <citation type="submission" date="2021-01" db="EMBL/GenBank/DDBJ databases">
        <authorList>
            <person name="Li R."/>
            <person name="Bekaert M."/>
        </authorList>
    </citation>
    <scope>NUCLEOTIDE SEQUENCE</scope>
    <source>
        <strain evidence="7">Farmed</strain>
    </source>
</reference>
<dbReference type="AlphaFoldDB" id="A0A812E792"/>
<keyword evidence="4" id="KW-0804">Transcription</keyword>
<keyword evidence="5" id="KW-0539">Nucleus</keyword>
<keyword evidence="8" id="KW-1185">Reference proteome</keyword>
<accession>A0A812E792</accession>
<gene>
    <name evidence="7" type="ORF">SPHA_67942</name>
</gene>
<evidence type="ECO:0000313" key="7">
    <source>
        <dbReference type="EMBL" id="CAE1317374.1"/>
    </source>
</evidence>
<dbReference type="GO" id="GO:0005634">
    <property type="term" value="C:nucleus"/>
    <property type="evidence" value="ECO:0007669"/>
    <property type="project" value="UniProtKB-SubCell"/>
</dbReference>
<dbReference type="InterPro" id="IPR024738">
    <property type="entry name" value="Hfi1/Tada1"/>
</dbReference>